<dbReference type="PROSITE" id="PS00036">
    <property type="entry name" value="BZIP_BASIC"/>
    <property type="match status" value="1"/>
</dbReference>
<gene>
    <name evidence="3" type="ORF">MDCFG202_LOCUS170828</name>
</gene>
<feature type="compositionally biased region" description="Polar residues" evidence="1">
    <location>
        <begin position="103"/>
        <end position="113"/>
    </location>
</feature>
<name>A0A2H3GXC3_GIBZA</name>
<feature type="region of interest" description="Disordered" evidence="1">
    <location>
        <begin position="31"/>
        <end position="120"/>
    </location>
</feature>
<dbReference type="CDD" id="cd14688">
    <property type="entry name" value="bZIP_YAP"/>
    <property type="match status" value="1"/>
</dbReference>
<feature type="chain" id="PRO_5043635447" evidence="2">
    <location>
        <begin position="26"/>
        <end position="344"/>
    </location>
</feature>
<dbReference type="PANTHER" id="PTHR38116:SF8">
    <property type="entry name" value="BZIP DOMAIN-CONTAINING PROTEIN"/>
    <property type="match status" value="1"/>
</dbReference>
<dbReference type="PANTHER" id="PTHR38116">
    <property type="entry name" value="CHROMOSOME 7, WHOLE GENOME SHOTGUN SEQUENCE"/>
    <property type="match status" value="1"/>
</dbReference>
<reference evidence="3" key="1">
    <citation type="submission" date="2021-03" db="EMBL/GenBank/DDBJ databases">
        <authorList>
            <person name="Alouane T."/>
            <person name="Langin T."/>
            <person name="Bonhomme L."/>
        </authorList>
    </citation>
    <scope>NUCLEOTIDE SEQUENCE</scope>
    <source>
        <strain evidence="3">MDC_Fg202</strain>
    </source>
</reference>
<keyword evidence="2" id="KW-0732">Signal</keyword>
<evidence type="ECO:0000256" key="2">
    <source>
        <dbReference type="SAM" id="SignalP"/>
    </source>
</evidence>
<proteinExistence type="predicted"/>
<organism evidence="3 4">
    <name type="scientific">Gibberella zeae</name>
    <name type="common">Wheat head blight fungus</name>
    <name type="synonym">Fusarium graminearum</name>
    <dbReference type="NCBI Taxonomy" id="5518"/>
    <lineage>
        <taxon>Eukaryota</taxon>
        <taxon>Fungi</taxon>
        <taxon>Dikarya</taxon>
        <taxon>Ascomycota</taxon>
        <taxon>Pezizomycotina</taxon>
        <taxon>Sordariomycetes</taxon>
        <taxon>Hypocreomycetidae</taxon>
        <taxon>Hypocreales</taxon>
        <taxon>Nectriaceae</taxon>
        <taxon>Fusarium</taxon>
    </lineage>
</organism>
<dbReference type="InterPro" id="IPR021833">
    <property type="entry name" value="DUF3425"/>
</dbReference>
<dbReference type="Proteomes" id="UP000746612">
    <property type="component" value="Unassembled WGS sequence"/>
</dbReference>
<feature type="compositionally biased region" description="Basic and acidic residues" evidence="1">
    <location>
        <begin position="55"/>
        <end position="83"/>
    </location>
</feature>
<dbReference type="AlphaFoldDB" id="A0A2H3GXC3"/>
<evidence type="ECO:0000256" key="1">
    <source>
        <dbReference type="SAM" id="MobiDB-lite"/>
    </source>
</evidence>
<evidence type="ECO:0000313" key="4">
    <source>
        <dbReference type="Proteomes" id="UP000746612"/>
    </source>
</evidence>
<evidence type="ECO:0000313" key="3">
    <source>
        <dbReference type="EMBL" id="CAG1978457.1"/>
    </source>
</evidence>
<dbReference type="InterPro" id="IPR004827">
    <property type="entry name" value="bZIP"/>
</dbReference>
<dbReference type="GO" id="GO:0003700">
    <property type="term" value="F:DNA-binding transcription factor activity"/>
    <property type="evidence" value="ECO:0007669"/>
    <property type="project" value="InterPro"/>
</dbReference>
<accession>A0A2H3GXC3</accession>
<dbReference type="EMBL" id="CAJPIJ010000108">
    <property type="protein sequence ID" value="CAG1978457.1"/>
    <property type="molecule type" value="Genomic_DNA"/>
</dbReference>
<comment type="caution">
    <text evidence="3">The sequence shown here is derived from an EMBL/GenBank/DDBJ whole genome shotgun (WGS) entry which is preliminary data.</text>
</comment>
<sequence length="344" mass="39552">MHPWQSIILLIYSLAIQFRLQKMQSTETNVSAYRKHGDRDDEAYPSTRRRVLTPARREQNRLAQKAYRERQKEERNIKKEAITKARNSTRPRPLLKRKDTCSNRHTNNKSSSPVEDESQSIQELVPFNDTSSSDTDSETSSNFPDVYLNMLRFFPTAFFGSCLANATSLGFDPKLVANCGAENFSPFHQPNIAAILDHSTLMQRGSDFLSTFNNTSIPIHLRPTMAQILIPHHISLDLIPLPFLRERAIMLSAALPHMFNAWELKLDVYERGGLVTWRLGSGKAERTRDSYPPWDMKSWEATPWFLNKWCSVIGPEYDGFHQQSIGWQVVRDMIVSKHSQVAEI</sequence>
<dbReference type="Pfam" id="PF11905">
    <property type="entry name" value="DUF3425"/>
    <property type="match status" value="1"/>
</dbReference>
<feature type="signal peptide" evidence="2">
    <location>
        <begin position="1"/>
        <end position="25"/>
    </location>
</feature>
<protein>
    <submittedName>
        <fullName evidence="3">Uncharacterized protein</fullName>
    </submittedName>
</protein>